<name>A0A9N9BHV4_9GLOM</name>
<proteinExistence type="predicted"/>
<accession>A0A9N9BHV4</accession>
<keyword evidence="4" id="KW-1185">Reference proteome</keyword>
<evidence type="ECO:0000313" key="4">
    <source>
        <dbReference type="Proteomes" id="UP000789706"/>
    </source>
</evidence>
<dbReference type="Proteomes" id="UP000789706">
    <property type="component" value="Unassembled WGS sequence"/>
</dbReference>
<organism evidence="3 4">
    <name type="scientific">Diversispora eburnea</name>
    <dbReference type="NCBI Taxonomy" id="1213867"/>
    <lineage>
        <taxon>Eukaryota</taxon>
        <taxon>Fungi</taxon>
        <taxon>Fungi incertae sedis</taxon>
        <taxon>Mucoromycota</taxon>
        <taxon>Glomeromycotina</taxon>
        <taxon>Glomeromycetes</taxon>
        <taxon>Diversisporales</taxon>
        <taxon>Diversisporaceae</taxon>
        <taxon>Diversispora</taxon>
    </lineage>
</organism>
<evidence type="ECO:0000256" key="2">
    <source>
        <dbReference type="SAM" id="MobiDB-lite"/>
    </source>
</evidence>
<evidence type="ECO:0000256" key="1">
    <source>
        <dbReference type="SAM" id="Coils"/>
    </source>
</evidence>
<gene>
    <name evidence="3" type="ORF">DEBURN_LOCUS7958</name>
</gene>
<protein>
    <submittedName>
        <fullName evidence="3">11664_t:CDS:1</fullName>
    </submittedName>
</protein>
<dbReference type="AlphaFoldDB" id="A0A9N9BHV4"/>
<comment type="caution">
    <text evidence="3">The sequence shown here is derived from an EMBL/GenBank/DDBJ whole genome shotgun (WGS) entry which is preliminary data.</text>
</comment>
<sequence length="311" mass="36599">MELLPVEENLLINQDSIGEKNTDNNMKAIDNTKKDEKYKGKEIITETEKENNETNEQNITNTKTDDNESVNSEDSFLSEDMEKACKIKIERTQLNDRSTLTRTAINQNIKTNNEKGIKVKIVDTVLKKCHRCHAEDLVISFPVAKKQREISKRKARDFEKYWQLYKRQRSQLYKSLMGGINMRTSYSDAVKNNIYRKAKNNIMKKNDITNENIMNKLLEIQQYIKEIKDQVKDIDENMGLVKTYCAYEILNDEEAGEMEICDDENEEINEKEKSKTQITNNKKEGKEMEKTINYIYETVKTLLEEIKHWHD</sequence>
<feature type="coiled-coil region" evidence="1">
    <location>
        <begin position="210"/>
        <end position="237"/>
    </location>
</feature>
<keyword evidence="1" id="KW-0175">Coiled coil</keyword>
<feature type="region of interest" description="Disordered" evidence="2">
    <location>
        <begin position="48"/>
        <end position="75"/>
    </location>
</feature>
<evidence type="ECO:0000313" key="3">
    <source>
        <dbReference type="EMBL" id="CAG8568543.1"/>
    </source>
</evidence>
<reference evidence="3" key="1">
    <citation type="submission" date="2021-06" db="EMBL/GenBank/DDBJ databases">
        <authorList>
            <person name="Kallberg Y."/>
            <person name="Tangrot J."/>
            <person name="Rosling A."/>
        </authorList>
    </citation>
    <scope>NUCLEOTIDE SEQUENCE</scope>
    <source>
        <strain evidence="3">AZ414A</strain>
    </source>
</reference>
<dbReference type="EMBL" id="CAJVPK010001063">
    <property type="protein sequence ID" value="CAG8568543.1"/>
    <property type="molecule type" value="Genomic_DNA"/>
</dbReference>